<dbReference type="EnsemblPlants" id="AVESA.00010b.r2.6AG1070770.1">
    <property type="protein sequence ID" value="AVESA.00010b.r2.6AG1070770.1.CDS"/>
    <property type="gene ID" value="AVESA.00010b.r2.6AG1070770"/>
</dbReference>
<proteinExistence type="predicted"/>
<keyword evidence="2" id="KW-1185">Reference proteome</keyword>
<reference evidence="1" key="1">
    <citation type="submission" date="2021-05" db="EMBL/GenBank/DDBJ databases">
        <authorList>
            <person name="Scholz U."/>
            <person name="Mascher M."/>
            <person name="Fiebig A."/>
        </authorList>
    </citation>
    <scope>NUCLEOTIDE SEQUENCE [LARGE SCALE GENOMIC DNA]</scope>
</reference>
<reference evidence="1" key="2">
    <citation type="submission" date="2025-09" db="UniProtKB">
        <authorList>
            <consortium name="EnsemblPlants"/>
        </authorList>
    </citation>
    <scope>IDENTIFICATION</scope>
</reference>
<evidence type="ECO:0000313" key="1">
    <source>
        <dbReference type="EnsemblPlants" id="AVESA.00010b.r2.6AG1070770.1.CDS"/>
    </source>
</evidence>
<evidence type="ECO:0000313" key="2">
    <source>
        <dbReference type="Proteomes" id="UP001732700"/>
    </source>
</evidence>
<name>A0ACD5Z332_AVESA</name>
<accession>A0ACD5Z332</accession>
<organism evidence="1 2">
    <name type="scientific">Avena sativa</name>
    <name type="common">Oat</name>
    <dbReference type="NCBI Taxonomy" id="4498"/>
    <lineage>
        <taxon>Eukaryota</taxon>
        <taxon>Viridiplantae</taxon>
        <taxon>Streptophyta</taxon>
        <taxon>Embryophyta</taxon>
        <taxon>Tracheophyta</taxon>
        <taxon>Spermatophyta</taxon>
        <taxon>Magnoliopsida</taxon>
        <taxon>Liliopsida</taxon>
        <taxon>Poales</taxon>
        <taxon>Poaceae</taxon>
        <taxon>BOP clade</taxon>
        <taxon>Pooideae</taxon>
        <taxon>Poodae</taxon>
        <taxon>Poeae</taxon>
        <taxon>Poeae Chloroplast Group 1 (Aveneae type)</taxon>
        <taxon>Aveninae</taxon>
        <taxon>Avena</taxon>
    </lineage>
</organism>
<protein>
    <submittedName>
        <fullName evidence="1">Uncharacterized protein</fullName>
    </submittedName>
</protein>
<sequence length="645" mass="72277">MGAGPDRPAGTPPRPRARRRGTACPDQARAHPVDSPPRPGARHALGLETDRLRARHAPAVEPYEYSGSPLSTFIYLCAALGSAVIIWLCQSQPPSPSYGSLQGYRGLAAVVVAALTVILSRRRPPRLADQELPDRPNQTLAAPTPRTQPRLTLTGNILDADGVAAAIRSSMADITRPCPAVSPPRADSSDSDGGRSGSNGDEIANYWYTSIHLLEAGAARLIVPGFFRQLEEVVGGLPEADAVELLRRAFRDAKKSDSIFCYRLFDVVQNQCAICADPHGLTDTPTGTLVMTTKITAKLLRLILFELDEQKWLCQEVKKECFWEIAEQSVEKLLDVAVSLSNARFSADHRLTILDALVDVLYNISDLPLSRPDEFTPNQFADLLNLPLKRYGPVHNVVAHIFCKMVVDFGEMLEATTADTRSSSSREWAIHPSTVLLVWCMEFFNRNGETMRAVLGTGDCTIELAMISSWISKLVRDGKTMFPDKRFHARGQRYIFSLNNIFCVYQMRYHPHPGGFLSELELQSLRSLIDQYIKSYLEEYWVPLVRYLDVDPLKMPCRSSLDSFLDEFFSICDSQMTWKARTELKKVLREQIVELVVPKYEIFLTVLKQEIPCSRCPCWSNGGTSEKPMYTAAWLEQVIRGFFER</sequence>
<dbReference type="Proteomes" id="UP001732700">
    <property type="component" value="Chromosome 6A"/>
</dbReference>